<accession>A0AAX4P6J2</accession>
<dbReference type="Proteomes" id="UP001472866">
    <property type="component" value="Chromosome 05"/>
</dbReference>
<name>A0AAX4P6J2_9CHLO</name>
<keyword evidence="2" id="KW-1185">Reference proteome</keyword>
<protein>
    <submittedName>
        <fullName evidence="1">Uncharacterized protein</fullName>
    </submittedName>
</protein>
<organism evidence="1 2">
    <name type="scientific">Chloropicon roscoffensis</name>
    <dbReference type="NCBI Taxonomy" id="1461544"/>
    <lineage>
        <taxon>Eukaryota</taxon>
        <taxon>Viridiplantae</taxon>
        <taxon>Chlorophyta</taxon>
        <taxon>Chloropicophyceae</taxon>
        <taxon>Chloropicales</taxon>
        <taxon>Chloropicaceae</taxon>
        <taxon>Chloropicon</taxon>
    </lineage>
</organism>
<dbReference type="AlphaFoldDB" id="A0AAX4P6J2"/>
<evidence type="ECO:0000313" key="2">
    <source>
        <dbReference type="Proteomes" id="UP001472866"/>
    </source>
</evidence>
<gene>
    <name evidence="1" type="ORF">HKI87_05g35110</name>
</gene>
<proteinExistence type="predicted"/>
<dbReference type="EMBL" id="CP151505">
    <property type="protein sequence ID" value="WZN61975.1"/>
    <property type="molecule type" value="Genomic_DNA"/>
</dbReference>
<evidence type="ECO:0000313" key="1">
    <source>
        <dbReference type="EMBL" id="WZN61975.1"/>
    </source>
</evidence>
<reference evidence="1 2" key="1">
    <citation type="submission" date="2024-03" db="EMBL/GenBank/DDBJ databases">
        <title>Complete genome sequence of the green alga Chloropicon roscoffensis RCC1871.</title>
        <authorList>
            <person name="Lemieux C."/>
            <person name="Pombert J.-F."/>
            <person name="Otis C."/>
            <person name="Turmel M."/>
        </authorList>
    </citation>
    <scope>NUCLEOTIDE SEQUENCE [LARGE SCALE GENOMIC DNA]</scope>
    <source>
        <strain evidence="1 2">RCC1871</strain>
    </source>
</reference>
<sequence length="635" mass="67956">MGDKVLIWDQGRSAYALTDAGRETVARIEDHFHCERQRELLAKLRGKPAPEDDAEPGTSGDVTPHIVRLYFNLVADAKSLAQTLGEVKQSLEFGGVTLEENLGKLLYCSSLEAEIGRMHTWICDLYGRVLDASRNQQRLLLQSAMAENAAEFASIAAVASKLALGCPQGGDFAGKLIAILYAVHSRGGGPFLPADAQDDGCGFREVAMTYARHRARDLRESIERDPSVDKIAQSLYNERRALGFLFRSKLMAREGAEWPTQRSETAANVGAWIYVSILDALAGEGSPPLCFSRASLRGGEGGDGEFWVLLPRQEKWPRSGSVPPVAGFPSGGGGPLEVEEAAVGRAVAEMEETWEGDGRRLLPFVTAYLRGLKGFANGASVAASGFPHSTTMKDLFALHSKAMHLVETTEKLTGLVASLAARAVREIDVDGESGVVAVVRVAPSPSGEASGLDECKRALLLVVAEVSDCLSGEIKTAAEGVFGERGAGKTDPDAKTVCEAMLRPIFSALSGAHPATRRRFCLQAAVSVMHGVLLKMRGEPSRRRDRGANLADHLKRSLEAIESCLVDGEGDGDGGEKPIGLLEMLRGDSNYHTYESSVLRSEVVMKLLLGDAASLDGTDAGLLPDLDEWGLAGKT</sequence>